<keyword evidence="4" id="KW-0158">Chromosome</keyword>
<accession>A0A210Q8A6</accession>
<dbReference type="STRING" id="6573.A0A210Q8A6"/>
<evidence type="ECO:0000256" key="11">
    <source>
        <dbReference type="ARBA" id="ARBA00023306"/>
    </source>
</evidence>
<proteinExistence type="inferred from homology"/>
<feature type="compositionally biased region" description="Basic and acidic residues" evidence="14">
    <location>
        <begin position="120"/>
        <end position="129"/>
    </location>
</feature>
<dbReference type="GO" id="GO:0000278">
    <property type="term" value="P:mitotic cell cycle"/>
    <property type="evidence" value="ECO:0007669"/>
    <property type="project" value="TreeGrafter"/>
</dbReference>
<evidence type="ECO:0000256" key="12">
    <source>
        <dbReference type="ARBA" id="ARBA00023328"/>
    </source>
</evidence>
<evidence type="ECO:0000256" key="3">
    <source>
        <dbReference type="ARBA" id="ARBA00010684"/>
    </source>
</evidence>
<sequence length="258" mass="28771">MEQTVNSLESMFQKAESDLTYLSRKIDFELGQKNKANPAQLIEKISEIKKEYGDLVKEAASIQEAQKEAVEYFRTQLMAACQLLQALQQQTGKQDGERPEELDRLEAILGIKLPSSADKPQADGDHNTEEESTSTGIPNTAPEVPEELSKPAVCTIPEPQLSPSSRRADSSECLDITQEEFESVSELIRGRCKLADINTVYRILWRHFKEENNSKALNPGEMFKMGLKVSGNTGEAKLKVLRALKLCTISANKEVKLV</sequence>
<dbReference type="GO" id="GO:0008017">
    <property type="term" value="F:microtubule binding"/>
    <property type="evidence" value="ECO:0007669"/>
    <property type="project" value="InterPro"/>
</dbReference>
<keyword evidence="5" id="KW-0963">Cytoplasm</keyword>
<name>A0A210Q8A6_MIZYE</name>
<keyword evidence="17" id="KW-1185">Reference proteome</keyword>
<evidence type="ECO:0000256" key="6">
    <source>
        <dbReference type="ARBA" id="ARBA00022618"/>
    </source>
</evidence>
<dbReference type="GO" id="GO:0007059">
    <property type="term" value="P:chromosome segregation"/>
    <property type="evidence" value="ECO:0007669"/>
    <property type="project" value="InterPro"/>
</dbReference>
<dbReference type="Pfam" id="PF16740">
    <property type="entry name" value="SKA2"/>
    <property type="match status" value="1"/>
</dbReference>
<keyword evidence="11" id="KW-0131">Cell cycle</keyword>
<dbReference type="InterPro" id="IPR026762">
    <property type="entry name" value="Ska2"/>
</dbReference>
<dbReference type="EMBL" id="NEDP02004651">
    <property type="protein sequence ID" value="OWF44919.1"/>
    <property type="molecule type" value="Genomic_DNA"/>
</dbReference>
<feature type="region of interest" description="Disordered" evidence="14">
    <location>
        <begin position="113"/>
        <end position="144"/>
    </location>
</feature>
<feature type="domain" description="Ska2 N-terminal" evidence="15">
    <location>
        <begin position="2"/>
        <end position="95"/>
    </location>
</feature>
<dbReference type="GO" id="GO:0005876">
    <property type="term" value="C:spindle microtubule"/>
    <property type="evidence" value="ECO:0007669"/>
    <property type="project" value="InterPro"/>
</dbReference>
<dbReference type="AlphaFoldDB" id="A0A210Q8A6"/>
<dbReference type="GO" id="GO:0051301">
    <property type="term" value="P:cell division"/>
    <property type="evidence" value="ECO:0007669"/>
    <property type="project" value="UniProtKB-KW"/>
</dbReference>
<evidence type="ECO:0000313" key="16">
    <source>
        <dbReference type="EMBL" id="OWF44919.1"/>
    </source>
</evidence>
<comment type="caution">
    <text evidence="16">The sequence shown here is derived from an EMBL/GenBank/DDBJ whole genome shotgun (WGS) entry which is preliminary data.</text>
</comment>
<evidence type="ECO:0000256" key="2">
    <source>
        <dbReference type="ARBA" id="ARBA00004629"/>
    </source>
</evidence>
<keyword evidence="6" id="KW-0132">Cell division</keyword>
<evidence type="ECO:0000256" key="1">
    <source>
        <dbReference type="ARBA" id="ARBA00004186"/>
    </source>
</evidence>
<comment type="similarity">
    <text evidence="3">Belongs to the SKA2 family.</text>
</comment>
<evidence type="ECO:0000256" key="14">
    <source>
        <dbReference type="SAM" id="MobiDB-lite"/>
    </source>
</evidence>
<organism evidence="16 17">
    <name type="scientific">Mizuhopecten yessoensis</name>
    <name type="common">Japanese scallop</name>
    <name type="synonym">Patinopecten yessoensis</name>
    <dbReference type="NCBI Taxonomy" id="6573"/>
    <lineage>
        <taxon>Eukaryota</taxon>
        <taxon>Metazoa</taxon>
        <taxon>Spiralia</taxon>
        <taxon>Lophotrochozoa</taxon>
        <taxon>Mollusca</taxon>
        <taxon>Bivalvia</taxon>
        <taxon>Autobranchia</taxon>
        <taxon>Pteriomorphia</taxon>
        <taxon>Pectinida</taxon>
        <taxon>Pectinoidea</taxon>
        <taxon>Pectinidae</taxon>
        <taxon>Mizuhopecten</taxon>
    </lineage>
</organism>
<evidence type="ECO:0000256" key="8">
    <source>
        <dbReference type="ARBA" id="ARBA00022776"/>
    </source>
</evidence>
<dbReference type="InterPro" id="IPR042091">
    <property type="entry name" value="Ska2_N"/>
</dbReference>
<dbReference type="PANTHER" id="PTHR32017">
    <property type="entry name" value="SPINDLE AND KINETOCHORE-ASSOCIATED PROTEIN 2"/>
    <property type="match status" value="1"/>
</dbReference>
<dbReference type="Pfam" id="PF11362">
    <property type="entry name" value="DUF3161"/>
    <property type="match status" value="1"/>
</dbReference>
<evidence type="ECO:0000259" key="15">
    <source>
        <dbReference type="Pfam" id="PF16740"/>
    </source>
</evidence>
<keyword evidence="7" id="KW-0493">Microtubule</keyword>
<evidence type="ECO:0000256" key="7">
    <source>
        <dbReference type="ARBA" id="ARBA00022701"/>
    </source>
</evidence>
<keyword evidence="10" id="KW-0206">Cytoskeleton</keyword>
<dbReference type="Gene3D" id="6.10.250.1380">
    <property type="match status" value="1"/>
</dbReference>
<keyword evidence="8" id="KW-0498">Mitosis</keyword>
<reference evidence="16 17" key="1">
    <citation type="journal article" date="2017" name="Nat. Ecol. Evol.">
        <title>Scallop genome provides insights into evolution of bilaterian karyotype and development.</title>
        <authorList>
            <person name="Wang S."/>
            <person name="Zhang J."/>
            <person name="Jiao W."/>
            <person name="Li J."/>
            <person name="Xun X."/>
            <person name="Sun Y."/>
            <person name="Guo X."/>
            <person name="Huan P."/>
            <person name="Dong B."/>
            <person name="Zhang L."/>
            <person name="Hu X."/>
            <person name="Sun X."/>
            <person name="Wang J."/>
            <person name="Zhao C."/>
            <person name="Wang Y."/>
            <person name="Wang D."/>
            <person name="Huang X."/>
            <person name="Wang R."/>
            <person name="Lv J."/>
            <person name="Li Y."/>
            <person name="Zhang Z."/>
            <person name="Liu B."/>
            <person name="Lu W."/>
            <person name="Hui Y."/>
            <person name="Liang J."/>
            <person name="Zhou Z."/>
            <person name="Hou R."/>
            <person name="Li X."/>
            <person name="Liu Y."/>
            <person name="Li H."/>
            <person name="Ning X."/>
            <person name="Lin Y."/>
            <person name="Zhao L."/>
            <person name="Xing Q."/>
            <person name="Dou J."/>
            <person name="Li Y."/>
            <person name="Mao J."/>
            <person name="Guo H."/>
            <person name="Dou H."/>
            <person name="Li T."/>
            <person name="Mu C."/>
            <person name="Jiang W."/>
            <person name="Fu Q."/>
            <person name="Fu X."/>
            <person name="Miao Y."/>
            <person name="Liu J."/>
            <person name="Yu Q."/>
            <person name="Li R."/>
            <person name="Liao H."/>
            <person name="Li X."/>
            <person name="Kong Y."/>
            <person name="Jiang Z."/>
            <person name="Chourrout D."/>
            <person name="Li R."/>
            <person name="Bao Z."/>
        </authorList>
    </citation>
    <scope>NUCLEOTIDE SEQUENCE [LARGE SCALE GENOMIC DNA]</scope>
    <source>
        <strain evidence="16 17">PY_sf001</strain>
    </source>
</reference>
<keyword evidence="9" id="KW-0995">Kinetochore</keyword>
<dbReference type="Proteomes" id="UP000242188">
    <property type="component" value="Unassembled WGS sequence"/>
</dbReference>
<comment type="subcellular location">
    <subcellularLocation>
        <location evidence="2">Chromosome</location>
        <location evidence="2">Centromere</location>
        <location evidence="2">Kinetochore</location>
    </subcellularLocation>
    <subcellularLocation>
        <location evidence="1">Cytoplasm</location>
        <location evidence="1">Cytoskeleton</location>
        <location evidence="1">Spindle</location>
    </subcellularLocation>
</comment>
<evidence type="ECO:0000256" key="13">
    <source>
        <dbReference type="ARBA" id="ARBA00029651"/>
    </source>
</evidence>
<evidence type="ECO:0000256" key="4">
    <source>
        <dbReference type="ARBA" id="ARBA00022454"/>
    </source>
</evidence>
<evidence type="ECO:0000256" key="10">
    <source>
        <dbReference type="ARBA" id="ARBA00023212"/>
    </source>
</evidence>
<evidence type="ECO:0000256" key="9">
    <source>
        <dbReference type="ARBA" id="ARBA00022838"/>
    </source>
</evidence>
<dbReference type="GO" id="GO:0000940">
    <property type="term" value="C:outer kinetochore"/>
    <property type="evidence" value="ECO:0007669"/>
    <property type="project" value="InterPro"/>
</dbReference>
<evidence type="ECO:0000256" key="5">
    <source>
        <dbReference type="ARBA" id="ARBA00022490"/>
    </source>
</evidence>
<evidence type="ECO:0000313" key="17">
    <source>
        <dbReference type="Proteomes" id="UP000242188"/>
    </source>
</evidence>
<protein>
    <recommendedName>
        <fullName evidence="13">Protein FAM33A</fullName>
    </recommendedName>
</protein>
<dbReference type="OrthoDB" id="193920at2759"/>
<keyword evidence="12" id="KW-0137">Centromere</keyword>
<gene>
    <name evidence="16" type="ORF">KP79_PYT16517</name>
</gene>
<dbReference type="PANTHER" id="PTHR32017:SF3">
    <property type="entry name" value="SPINDLE AND KINETOCHORE-ASSOCIATED PROTEIN 2"/>
    <property type="match status" value="1"/>
</dbReference>